<name>A0A963YRQ9_9PROT</name>
<sequence>MISPERAKVMPPASVRAVSVMAPELESAAALIASVAMLIPEQLADRGGAPNIAALALNMFAVPTFLVRQNCEIVASSNIGPALLETSRAFYQHQGRLTVRRASDTHALLEAVGRVMTTGTGELLRFLTRQDEASALMRLHGIPGQPLVIVAIAELRAPMLLAHGWSTAAFGFSAPHAALAESLALGHSLAEFAETHSLPIGTVRTRLKKLLIQTGTSSQASLAAMLQRASVIMSGAERLANPPKGRRAAGG</sequence>
<evidence type="ECO:0000313" key="1">
    <source>
        <dbReference type="EMBL" id="MCB8875123.1"/>
    </source>
</evidence>
<reference evidence="1" key="2">
    <citation type="submission" date="2021-01" db="EMBL/GenBank/DDBJ databases">
        <authorList>
            <person name="Mieszkin S."/>
            <person name="Pouder E."/>
            <person name="Alain K."/>
        </authorList>
    </citation>
    <scope>NUCLEOTIDE SEQUENCE</scope>
    <source>
        <strain evidence="1">HW T2.11</strain>
    </source>
</reference>
<protein>
    <recommendedName>
        <fullName evidence="3">HTH luxR-type domain-containing protein</fullName>
    </recommendedName>
</protein>
<proteinExistence type="predicted"/>
<comment type="caution">
    <text evidence="1">The sequence shown here is derived from an EMBL/GenBank/DDBJ whole genome shotgun (WGS) entry which is preliminary data.</text>
</comment>
<accession>A0A963YRQ9</accession>
<evidence type="ECO:0000313" key="2">
    <source>
        <dbReference type="Proteomes" id="UP000708298"/>
    </source>
</evidence>
<dbReference type="GO" id="GO:0003677">
    <property type="term" value="F:DNA binding"/>
    <property type="evidence" value="ECO:0007669"/>
    <property type="project" value="InterPro"/>
</dbReference>
<gene>
    <name evidence="1" type="ORF">ASILVAE211_08020</name>
</gene>
<evidence type="ECO:0008006" key="3">
    <source>
        <dbReference type="Google" id="ProtNLM"/>
    </source>
</evidence>
<dbReference type="SUPFAM" id="SSF46894">
    <property type="entry name" value="C-terminal effector domain of the bipartite response regulators"/>
    <property type="match status" value="1"/>
</dbReference>
<dbReference type="InterPro" id="IPR016032">
    <property type="entry name" value="Sig_transdc_resp-reg_C-effctor"/>
</dbReference>
<dbReference type="AlphaFoldDB" id="A0A963YRQ9"/>
<dbReference type="EMBL" id="JAESVB010000003">
    <property type="protein sequence ID" value="MCB8875123.1"/>
    <property type="molecule type" value="Genomic_DNA"/>
</dbReference>
<dbReference type="Proteomes" id="UP000708298">
    <property type="component" value="Unassembled WGS sequence"/>
</dbReference>
<reference evidence="1" key="1">
    <citation type="journal article" date="2021" name="Microorganisms">
        <title>Acidisoma silvae sp. nov. and Acidisomacellulosilytica sp. nov., Two Acidophilic Bacteria Isolated from Decaying Wood, Hydrolyzing Cellulose and Producing Poly-3-hydroxybutyrate.</title>
        <authorList>
            <person name="Mieszkin S."/>
            <person name="Pouder E."/>
            <person name="Uroz S."/>
            <person name="Simon-Colin C."/>
            <person name="Alain K."/>
        </authorList>
    </citation>
    <scope>NUCLEOTIDE SEQUENCE</scope>
    <source>
        <strain evidence="1">HW T2.11</strain>
    </source>
</reference>
<dbReference type="GO" id="GO:0006355">
    <property type="term" value="P:regulation of DNA-templated transcription"/>
    <property type="evidence" value="ECO:0007669"/>
    <property type="project" value="InterPro"/>
</dbReference>
<organism evidence="1 2">
    <name type="scientific">Acidisoma silvae</name>
    <dbReference type="NCBI Taxonomy" id="2802396"/>
    <lineage>
        <taxon>Bacteria</taxon>
        <taxon>Pseudomonadati</taxon>
        <taxon>Pseudomonadota</taxon>
        <taxon>Alphaproteobacteria</taxon>
        <taxon>Acetobacterales</taxon>
        <taxon>Acidocellaceae</taxon>
        <taxon>Acidisoma</taxon>
    </lineage>
</organism>
<dbReference type="RefSeq" id="WP_227320797.1">
    <property type="nucleotide sequence ID" value="NZ_JAESVB010000003.1"/>
</dbReference>
<keyword evidence="2" id="KW-1185">Reference proteome</keyword>